<dbReference type="SUPFAM" id="SSF52317">
    <property type="entry name" value="Class I glutamine amidotransferase-like"/>
    <property type="match status" value="1"/>
</dbReference>
<accession>A0A4P6V2Q1</accession>
<feature type="domain" description="DJ-1/PfpI" evidence="1">
    <location>
        <begin position="49"/>
        <end position="214"/>
    </location>
</feature>
<reference evidence="2 3" key="1">
    <citation type="journal article" date="2017" name="Int. J. Syst. Evol. Microbiol.">
        <title>Roseitalea porphyridii gen. nov., sp. nov., isolated from a red alga, and reclassification of Hoeflea suaedae Chung et al. 2013 as Pseudohoeflea suaedae gen. nov., comb. nov.</title>
        <authorList>
            <person name="Hyeon J.W."/>
            <person name="Jeong S.E."/>
            <person name="Baek K."/>
            <person name="Jeon C.O."/>
        </authorList>
    </citation>
    <scope>NUCLEOTIDE SEQUENCE [LARGE SCALE GENOMIC DNA]</scope>
    <source>
        <strain evidence="2 3">MA7-20</strain>
    </source>
</reference>
<keyword evidence="3" id="KW-1185">Reference proteome</keyword>
<proteinExistence type="predicted"/>
<dbReference type="OrthoDB" id="9793422at2"/>
<evidence type="ECO:0000313" key="3">
    <source>
        <dbReference type="Proteomes" id="UP000293719"/>
    </source>
</evidence>
<dbReference type="PANTHER" id="PTHR43130">
    <property type="entry name" value="ARAC-FAMILY TRANSCRIPTIONAL REGULATOR"/>
    <property type="match status" value="1"/>
</dbReference>
<dbReference type="Pfam" id="PF01965">
    <property type="entry name" value="DJ-1_PfpI"/>
    <property type="match status" value="1"/>
</dbReference>
<evidence type="ECO:0000313" key="2">
    <source>
        <dbReference type="EMBL" id="QBK31671.1"/>
    </source>
</evidence>
<gene>
    <name evidence="2" type="ORF">E0E05_14300</name>
</gene>
<dbReference type="InterPro" id="IPR052158">
    <property type="entry name" value="INH-QAR"/>
</dbReference>
<dbReference type="InterPro" id="IPR029062">
    <property type="entry name" value="Class_I_gatase-like"/>
</dbReference>
<dbReference type="GeneID" id="90768475"/>
<dbReference type="PANTHER" id="PTHR43130:SF3">
    <property type="entry name" value="HTH-TYPE TRANSCRIPTIONAL REGULATOR RV1931C"/>
    <property type="match status" value="1"/>
</dbReference>
<dbReference type="Proteomes" id="UP000293719">
    <property type="component" value="Chromosome"/>
</dbReference>
<dbReference type="AlphaFoldDB" id="A0A4P6V2Q1"/>
<evidence type="ECO:0000259" key="1">
    <source>
        <dbReference type="Pfam" id="PF01965"/>
    </source>
</evidence>
<dbReference type="EMBL" id="CP036532">
    <property type="protein sequence ID" value="QBK31671.1"/>
    <property type="molecule type" value="Genomic_DNA"/>
</dbReference>
<name>A0A4P6V2Q1_9HYPH</name>
<dbReference type="KEGG" id="rpod:E0E05_14300"/>
<sequence>MARLFIAVFILVAAAAVAPLLGSQEMPETAPMPVTQPPQLRPLADTRRLVVLLADNAGTETTDLLVPHGILKRSGAVDVLIVATEEGSVNLMPALTVMPDMTLADFNSAYPGGADVVIVPAFHSRGTPATTSFIQAQAALGAMIVSICEGAEPVARAGLFKERAATTHWFAQPRMARRYPEAQWVRNTRYIVDGPVMSSSGVSASVPVTLKLLEILSGEAWARGTASNLGVDDWGPAHDTSRFALDLGTISLAAGNYLGFWRHESIEAKIADGFDGIALALQADAWSRTFRSRLIASNADGQATSAEGVTFITAIEPDVDLAIHPSAGAPLAALEANLASIADRYGPGTANFVATQLEYDRSASPR</sequence>
<organism evidence="2 3">
    <name type="scientific">Roseitalea porphyridii</name>
    <dbReference type="NCBI Taxonomy" id="1852022"/>
    <lineage>
        <taxon>Bacteria</taxon>
        <taxon>Pseudomonadati</taxon>
        <taxon>Pseudomonadota</taxon>
        <taxon>Alphaproteobacteria</taxon>
        <taxon>Hyphomicrobiales</taxon>
        <taxon>Ahrensiaceae</taxon>
        <taxon>Roseitalea</taxon>
    </lineage>
</organism>
<protein>
    <submittedName>
        <fullName evidence="2">Thiamine biosynthesis protein ThiJ</fullName>
    </submittedName>
</protein>
<dbReference type="InterPro" id="IPR002818">
    <property type="entry name" value="DJ-1/PfpI"/>
</dbReference>
<dbReference type="RefSeq" id="WP_131617326.1">
    <property type="nucleotide sequence ID" value="NZ_CP036532.1"/>
</dbReference>
<dbReference type="Gene3D" id="3.40.50.880">
    <property type="match status" value="1"/>
</dbReference>